<dbReference type="Proteomes" id="UP000295444">
    <property type="component" value="Unassembled WGS sequence"/>
</dbReference>
<keyword evidence="2" id="KW-1185">Reference proteome</keyword>
<accession>A0A4V3CYE5</accession>
<evidence type="ECO:0000313" key="2">
    <source>
        <dbReference type="Proteomes" id="UP000295444"/>
    </source>
</evidence>
<protein>
    <submittedName>
        <fullName evidence="1">Uncharacterized protein</fullName>
    </submittedName>
</protein>
<dbReference type="AlphaFoldDB" id="A0A4V3CYE5"/>
<evidence type="ECO:0000313" key="1">
    <source>
        <dbReference type="EMBL" id="TDP93858.1"/>
    </source>
</evidence>
<organism evidence="1 2">
    <name type="scientific">Labedaea rhizosphaerae</name>
    <dbReference type="NCBI Taxonomy" id="598644"/>
    <lineage>
        <taxon>Bacteria</taxon>
        <taxon>Bacillati</taxon>
        <taxon>Actinomycetota</taxon>
        <taxon>Actinomycetes</taxon>
        <taxon>Pseudonocardiales</taxon>
        <taxon>Pseudonocardiaceae</taxon>
        <taxon>Labedaea</taxon>
    </lineage>
</organism>
<proteinExistence type="predicted"/>
<dbReference type="EMBL" id="SNXZ01000006">
    <property type="protein sequence ID" value="TDP93858.1"/>
    <property type="molecule type" value="Genomic_DNA"/>
</dbReference>
<dbReference type="RefSeq" id="WP_166659395.1">
    <property type="nucleotide sequence ID" value="NZ_SNXZ01000006.1"/>
</dbReference>
<name>A0A4V3CYE5_LABRH</name>
<reference evidence="1 2" key="1">
    <citation type="submission" date="2019-03" db="EMBL/GenBank/DDBJ databases">
        <title>Genomic Encyclopedia of Type Strains, Phase IV (KMG-IV): sequencing the most valuable type-strain genomes for metagenomic binning, comparative biology and taxonomic classification.</title>
        <authorList>
            <person name="Goeker M."/>
        </authorList>
    </citation>
    <scope>NUCLEOTIDE SEQUENCE [LARGE SCALE GENOMIC DNA]</scope>
    <source>
        <strain evidence="1 2">DSM 45361</strain>
    </source>
</reference>
<sequence length="54" mass="5703">MNAKKALILAGAALLVFFLVTQPVQSAGIVTQILNTLKDAAEALITFVRSVFQG</sequence>
<comment type="caution">
    <text evidence="1">The sequence shown here is derived from an EMBL/GenBank/DDBJ whole genome shotgun (WGS) entry which is preliminary data.</text>
</comment>
<gene>
    <name evidence="1" type="ORF">EV186_106252</name>
</gene>